<name>A0AAE9XEF4_9ENTE</name>
<evidence type="ECO:0000259" key="2">
    <source>
        <dbReference type="Pfam" id="PF01425"/>
    </source>
</evidence>
<keyword evidence="3" id="KW-0378">Hydrolase</keyword>
<dbReference type="SUPFAM" id="SSF75304">
    <property type="entry name" value="Amidase signature (AS) enzymes"/>
    <property type="match status" value="1"/>
</dbReference>
<sequence>MKDATYWAQKIKSREVSPSELLKETARQIEQKNPLYHAVVESDLEQALKELETLTLDLDAPFTGVPFALKMLGQNKKGMGATAGSRLLADYRAESTDYFVSKIERTGFIPFAKTNVPEFGFKNISDASLYGVTRNVWNPEHHAGGSSGGAASAVASGMFPIAGASDGGGSIRIPASFSGLIGLKPTRGSMPVGPGSWRDWQGASINFALTLSMRDTMTLFEHMRGTSKAAPYQAPFSDYQLATQTRPLRIAYCVDSPVGTPVSQDAKNALKQAVDFLASQGHELEEIAYPVDGRALIESYYAMNGAETVAMFSPMTAALKRDLTEQDMEAMTWGLYQYGQHIPAGEYVQALQLWDEATATMEQLFESYDAFLSPTATDVAPRIDVDLQSDGIRAGLENARYLDKPALKKLVYKMFEKSLAITPYTQLANLTGQPAISLPTYVTSTGLPIGIQLMASKGREDILFRVGQLFENEQKFYLPSYYNV</sequence>
<dbReference type="InterPro" id="IPR023631">
    <property type="entry name" value="Amidase_dom"/>
</dbReference>
<dbReference type="RefSeq" id="WP_272163318.1">
    <property type="nucleotide sequence ID" value="NZ_CP116507.1"/>
</dbReference>
<dbReference type="PROSITE" id="PS00571">
    <property type="entry name" value="AMIDASES"/>
    <property type="match status" value="1"/>
</dbReference>
<feature type="domain" description="Amidase" evidence="2">
    <location>
        <begin position="20"/>
        <end position="462"/>
    </location>
</feature>
<dbReference type="GO" id="GO:0004040">
    <property type="term" value="F:amidase activity"/>
    <property type="evidence" value="ECO:0007669"/>
    <property type="project" value="UniProtKB-EC"/>
</dbReference>
<comment type="similarity">
    <text evidence="1">Belongs to the amidase family.</text>
</comment>
<dbReference type="Proteomes" id="UP001179600">
    <property type="component" value="Chromosome"/>
</dbReference>
<dbReference type="NCBIfam" id="NF005099">
    <property type="entry name" value="PRK06529.1"/>
    <property type="match status" value="1"/>
</dbReference>
<evidence type="ECO:0000256" key="1">
    <source>
        <dbReference type="ARBA" id="ARBA00009199"/>
    </source>
</evidence>
<dbReference type="AlphaFoldDB" id="A0AAE9XEF4"/>
<reference evidence="3" key="1">
    <citation type="submission" date="2023-01" db="EMBL/GenBank/DDBJ databases">
        <title>Oxazolidinone resistance genes in florfenicol resistant enterococci from beef cattle and veal calves at slaughter.</title>
        <authorList>
            <person name="Biggel M."/>
        </authorList>
    </citation>
    <scope>NUCLEOTIDE SEQUENCE</scope>
    <source>
        <strain evidence="3">K204-1</strain>
    </source>
</reference>
<dbReference type="Pfam" id="PF01425">
    <property type="entry name" value="Amidase"/>
    <property type="match status" value="1"/>
</dbReference>
<dbReference type="Gene3D" id="3.90.1300.10">
    <property type="entry name" value="Amidase signature (AS) domain"/>
    <property type="match status" value="1"/>
</dbReference>
<dbReference type="InterPro" id="IPR036928">
    <property type="entry name" value="AS_sf"/>
</dbReference>
<organism evidence="3 4">
    <name type="scientific">Vagococcus lutrae</name>
    <dbReference type="NCBI Taxonomy" id="81947"/>
    <lineage>
        <taxon>Bacteria</taxon>
        <taxon>Bacillati</taxon>
        <taxon>Bacillota</taxon>
        <taxon>Bacilli</taxon>
        <taxon>Lactobacillales</taxon>
        <taxon>Enterococcaceae</taxon>
        <taxon>Vagococcus</taxon>
    </lineage>
</organism>
<proteinExistence type="inferred from homology"/>
<dbReference type="EMBL" id="CP116507">
    <property type="protein sequence ID" value="WCG22652.1"/>
    <property type="molecule type" value="Genomic_DNA"/>
</dbReference>
<protein>
    <submittedName>
        <fullName evidence="3">Amidase</fullName>
        <ecNumber evidence="3">3.5.1.4</ecNumber>
    </submittedName>
</protein>
<gene>
    <name evidence="3" type="ORF">PML95_09750</name>
</gene>
<evidence type="ECO:0000313" key="3">
    <source>
        <dbReference type="EMBL" id="WCG22652.1"/>
    </source>
</evidence>
<dbReference type="InterPro" id="IPR000120">
    <property type="entry name" value="Amidase"/>
</dbReference>
<evidence type="ECO:0000313" key="4">
    <source>
        <dbReference type="Proteomes" id="UP001179600"/>
    </source>
</evidence>
<dbReference type="EC" id="3.5.1.4" evidence="3"/>
<dbReference type="InterPro" id="IPR020556">
    <property type="entry name" value="Amidase_CS"/>
</dbReference>
<dbReference type="PANTHER" id="PTHR11895:SF7">
    <property type="entry name" value="GLUTAMYL-TRNA(GLN) AMIDOTRANSFERASE SUBUNIT A, MITOCHONDRIAL"/>
    <property type="match status" value="1"/>
</dbReference>
<accession>A0AAE9XEF4</accession>
<dbReference type="PANTHER" id="PTHR11895">
    <property type="entry name" value="TRANSAMIDASE"/>
    <property type="match status" value="1"/>
</dbReference>